<feature type="transmembrane region" description="Helical" evidence="8">
    <location>
        <begin position="529"/>
        <end position="548"/>
    </location>
</feature>
<dbReference type="Gene3D" id="1.20.1640.10">
    <property type="entry name" value="Multidrug efflux transporter AcrB transmembrane domain"/>
    <property type="match status" value="2"/>
</dbReference>
<feature type="transmembrane region" description="Helical" evidence="8">
    <location>
        <begin position="360"/>
        <end position="381"/>
    </location>
</feature>
<keyword evidence="7 8" id="KW-0472">Membrane</keyword>
<feature type="transmembrane region" description="Helical" evidence="8">
    <location>
        <begin position="954"/>
        <end position="974"/>
    </location>
</feature>
<evidence type="ECO:0000256" key="7">
    <source>
        <dbReference type="ARBA" id="ARBA00023136"/>
    </source>
</evidence>
<feature type="transmembrane region" description="Helical" evidence="8">
    <location>
        <begin position="12"/>
        <end position="32"/>
    </location>
</feature>
<keyword evidence="4" id="KW-0997">Cell inner membrane</keyword>
<dbReference type="PRINTS" id="PR00702">
    <property type="entry name" value="ACRIFLAVINRP"/>
</dbReference>
<comment type="subcellular location">
    <subcellularLocation>
        <location evidence="1">Cell inner membrane</location>
        <topology evidence="1">Multi-pass membrane protein</topology>
    </subcellularLocation>
</comment>
<dbReference type="Gene3D" id="3.30.70.1320">
    <property type="entry name" value="Multidrug efflux transporter AcrB pore domain like"/>
    <property type="match status" value="1"/>
</dbReference>
<evidence type="ECO:0000256" key="5">
    <source>
        <dbReference type="ARBA" id="ARBA00022692"/>
    </source>
</evidence>
<dbReference type="InterPro" id="IPR027463">
    <property type="entry name" value="AcrB_DN_DC_subdom"/>
</dbReference>
<dbReference type="Gene3D" id="3.30.70.1440">
    <property type="entry name" value="Multidrug efflux transporter AcrB pore domain"/>
    <property type="match status" value="1"/>
</dbReference>
<evidence type="ECO:0000256" key="2">
    <source>
        <dbReference type="ARBA" id="ARBA00022448"/>
    </source>
</evidence>
<dbReference type="Pfam" id="PF00873">
    <property type="entry name" value="ACR_tran"/>
    <property type="match status" value="1"/>
</dbReference>
<feature type="transmembrane region" description="Helical" evidence="8">
    <location>
        <begin position="336"/>
        <end position="353"/>
    </location>
</feature>
<evidence type="ECO:0000256" key="8">
    <source>
        <dbReference type="SAM" id="Phobius"/>
    </source>
</evidence>
<keyword evidence="5 8" id="KW-0812">Transmembrane</keyword>
<organism evidence="9">
    <name type="scientific">Pseudomonas sp. W17</name>
    <dbReference type="NCBI Taxonomy" id="3144407"/>
    <lineage>
        <taxon>Bacteria</taxon>
        <taxon>Pseudomonadati</taxon>
        <taxon>Pseudomonadota</taxon>
        <taxon>Gammaproteobacteria</taxon>
        <taxon>Pseudomonadales</taxon>
        <taxon>Pseudomonadaceae</taxon>
        <taxon>Pseudomonas</taxon>
    </lineage>
</organism>
<dbReference type="SUPFAM" id="SSF82866">
    <property type="entry name" value="Multidrug efflux transporter AcrB transmembrane domain"/>
    <property type="match status" value="2"/>
</dbReference>
<name>A0AAU7WNW9_9PSED</name>
<dbReference type="GO" id="GO:0005886">
    <property type="term" value="C:plasma membrane"/>
    <property type="evidence" value="ECO:0007669"/>
    <property type="project" value="UniProtKB-SubCell"/>
</dbReference>
<dbReference type="SUPFAM" id="SSF82714">
    <property type="entry name" value="Multidrug efflux transporter AcrB TolC docking domain, DN and DC subdomains"/>
    <property type="match status" value="2"/>
</dbReference>
<evidence type="ECO:0000256" key="1">
    <source>
        <dbReference type="ARBA" id="ARBA00004429"/>
    </source>
</evidence>
<feature type="transmembrane region" description="Helical" evidence="8">
    <location>
        <begin position="986"/>
        <end position="1012"/>
    </location>
</feature>
<keyword evidence="2" id="KW-0813">Transport</keyword>
<feature type="transmembrane region" description="Helical" evidence="8">
    <location>
        <begin position="908"/>
        <end position="933"/>
    </location>
</feature>
<dbReference type="SUPFAM" id="SSF82693">
    <property type="entry name" value="Multidrug efflux transporter AcrB pore domain, PN1, PN2, PC1 and PC2 subdomains"/>
    <property type="match status" value="3"/>
</dbReference>
<dbReference type="EMBL" id="CP158490">
    <property type="protein sequence ID" value="XBY21198.1"/>
    <property type="molecule type" value="Genomic_DNA"/>
</dbReference>
<dbReference type="PANTHER" id="PTHR32063:SF34">
    <property type="entry name" value="MULTIDRUG RESISTANCE PROTEIN MDTC"/>
    <property type="match status" value="1"/>
</dbReference>
<accession>A0AAU7WNW9</accession>
<sequence>MNLSGPFIKRPVATMLLSLAIMLLGGVSFGLLPVAPLPQMDFPVIVVQASLPGASPEVMASTVATPLERSFGAIAGVNTMSSRSSQGSTRVILQFDLDRDINGAAREVQAAINASRNLLPSGMRSMPTYKKVNPSQAPIMVLSLTSDVLEKGQLYDLASTILSQSLSQVQGVGEVQVGGSSLPAVRIELEPQLLNQYGVALDDVRNAIANANQRRPKGSVEDDQRLWQIQANDQLEKARDYEPLIIHYNNGAALRLKDVAKVSDGVEDRYNSGFFNDDAAVLLVINRQAGANIIETVNEIKAQLPALQAVLPASVKLNLAMDRSPVIKATLHEAEMTLLIAVALVILVVYLFLGNFRASLIPTLAVPVSLVGTFAIMYLYGFSLNNLSLMALILATGLVVDDAIVVLENISRHIDEGIAPMKAAYLGAKEVGFTLLSMNVSLVAVFLSILFMGGIIESLFREFSITLAAAIVVSLVVSLTLTPMLCARWLKPHTPGQENRLQRWSRRSNDWMMGKYATSLDWVLRHRRLTLLSLLLTIGVNVALYVVVPKTFMPQQDTGQLIGFVRGDDGLSFSVMQPKMEIFRRAVLKDTAVESVAGFIGGNNGTNNAFMLVRLKPIKERNISAQKVIERLRKEMPKVPGAQLMLMADQDLQFGGGREQTTSQYSYILQSGDLGELRQWYPKVVTALRALPELTAIDAREGRGAQQVTLMVDRDQAKRLGVDMDMVTAVLNNAYSQRQISTIYDSLNQYQVVMEVNPKYAQDPITLNQVQVITADGARIPLSAIAHYENSLEDDRVSHEGQFASESISFDMAEGVTVEQGTAAIERAIAKLGMPEDVIVKMAGTADAFAATQKSQPFMILGALLAVYLVLGVLYESYIHPLTILSTLPSAGVGALLSIYVLGGEFSLISLLGLFLLIGVVKKNAILMIDLALQLERHQGLDPLQSIRSACLQRLRPILMTTLAAILGALPLLLGGAEGSEMRQPLGLTIIGGLVFSQVLTLYTTPVVYLYLDRLRHKFNHWRGVRTDAALETPL</sequence>
<evidence type="ECO:0000256" key="3">
    <source>
        <dbReference type="ARBA" id="ARBA00022475"/>
    </source>
</evidence>
<keyword evidence="6 8" id="KW-1133">Transmembrane helix</keyword>
<dbReference type="Gene3D" id="3.30.2090.10">
    <property type="entry name" value="Multidrug efflux transporter AcrB TolC docking domain, DN and DC subdomains"/>
    <property type="match status" value="2"/>
</dbReference>
<feature type="transmembrane region" description="Helical" evidence="8">
    <location>
        <begin position="431"/>
        <end position="456"/>
    </location>
</feature>
<keyword evidence="3" id="KW-1003">Cell membrane</keyword>
<evidence type="ECO:0000313" key="9">
    <source>
        <dbReference type="EMBL" id="XBY21198.1"/>
    </source>
</evidence>
<dbReference type="PANTHER" id="PTHR32063">
    <property type="match status" value="1"/>
</dbReference>
<dbReference type="FunFam" id="3.30.70.1430:FF:000001">
    <property type="entry name" value="Efflux pump membrane transporter"/>
    <property type="match status" value="1"/>
</dbReference>
<gene>
    <name evidence="9" type="ORF">ABCR88_16895</name>
</gene>
<dbReference type="InterPro" id="IPR001036">
    <property type="entry name" value="Acrflvin-R"/>
</dbReference>
<proteinExistence type="predicted"/>
<feature type="transmembrane region" description="Helical" evidence="8">
    <location>
        <begin position="468"/>
        <end position="490"/>
    </location>
</feature>
<evidence type="ECO:0000256" key="6">
    <source>
        <dbReference type="ARBA" id="ARBA00022989"/>
    </source>
</evidence>
<dbReference type="FunFam" id="1.20.1640.10:FF:000001">
    <property type="entry name" value="Efflux pump membrane transporter"/>
    <property type="match status" value="1"/>
</dbReference>
<dbReference type="RefSeq" id="WP_350402764.1">
    <property type="nucleotide sequence ID" value="NZ_CP158490.1"/>
</dbReference>
<feature type="transmembrane region" description="Helical" evidence="8">
    <location>
        <begin position="858"/>
        <end position="875"/>
    </location>
</feature>
<dbReference type="GO" id="GO:0042910">
    <property type="term" value="F:xenobiotic transmembrane transporter activity"/>
    <property type="evidence" value="ECO:0007669"/>
    <property type="project" value="TreeGrafter"/>
</dbReference>
<evidence type="ECO:0000256" key="4">
    <source>
        <dbReference type="ARBA" id="ARBA00022519"/>
    </source>
</evidence>
<reference evidence="9" key="1">
    <citation type="submission" date="2024-06" db="EMBL/GenBank/DDBJ databases">
        <authorList>
            <person name="Wu L."/>
        </authorList>
    </citation>
    <scope>NUCLEOTIDE SEQUENCE</scope>
    <source>
        <strain evidence="9">W17</strain>
    </source>
</reference>
<protein>
    <submittedName>
        <fullName evidence="9">Efflux RND transporter permease subunit</fullName>
    </submittedName>
</protein>
<dbReference type="AlphaFoldDB" id="A0AAU7WNW9"/>
<dbReference type="Gene3D" id="3.30.70.1430">
    <property type="entry name" value="Multidrug efflux transporter AcrB pore domain"/>
    <property type="match status" value="2"/>
</dbReference>